<keyword evidence="3" id="KW-0201">Cytochrome c-type biogenesis</keyword>
<dbReference type="PANTHER" id="PTHR42939">
    <property type="entry name" value="ABC TRANSPORTER ATP-BINDING PROTEIN ALBC-RELATED"/>
    <property type="match status" value="1"/>
</dbReference>
<keyword evidence="2" id="KW-0547">Nucleotide-binding</keyword>
<dbReference type="GO" id="GO:0016887">
    <property type="term" value="F:ATP hydrolysis activity"/>
    <property type="evidence" value="ECO:0007669"/>
    <property type="project" value="InterPro"/>
</dbReference>
<dbReference type="InterPro" id="IPR003593">
    <property type="entry name" value="AAA+_ATPase"/>
</dbReference>
<dbReference type="GO" id="GO:0005524">
    <property type="term" value="F:ATP binding"/>
    <property type="evidence" value="ECO:0007669"/>
    <property type="project" value="UniProtKB-KW"/>
</dbReference>
<dbReference type="CDD" id="cd03230">
    <property type="entry name" value="ABC_DR_subfamily_A"/>
    <property type="match status" value="1"/>
</dbReference>
<dbReference type="KEGG" id="abat:CFX1CAM_2159"/>
<dbReference type="AlphaFoldDB" id="A0A1Y6K6I9"/>
<reference evidence="7" key="1">
    <citation type="submission" date="2017-05" db="EMBL/GenBank/DDBJ databases">
        <authorList>
            <person name="Kirkegaard R."/>
            <person name="Mcilroy J S."/>
        </authorList>
    </citation>
    <scope>NUCLEOTIDE SEQUENCE [LARGE SCALE GENOMIC DNA]</scope>
</reference>
<protein>
    <recommendedName>
        <fullName evidence="5">ABC transporter domain-containing protein</fullName>
    </recommendedName>
</protein>
<dbReference type="InterPro" id="IPR005895">
    <property type="entry name" value="ABC_transptr_haem_export_CcmA"/>
</dbReference>
<dbReference type="NCBIfam" id="TIGR01189">
    <property type="entry name" value="ccmA"/>
    <property type="match status" value="1"/>
</dbReference>
<dbReference type="SUPFAM" id="SSF52540">
    <property type="entry name" value="P-loop containing nucleoside triphosphate hydrolases"/>
    <property type="match status" value="1"/>
</dbReference>
<evidence type="ECO:0000256" key="3">
    <source>
        <dbReference type="ARBA" id="ARBA00022748"/>
    </source>
</evidence>
<proteinExistence type="predicted"/>
<dbReference type="GO" id="GO:0022857">
    <property type="term" value="F:transmembrane transporter activity"/>
    <property type="evidence" value="ECO:0007669"/>
    <property type="project" value="InterPro"/>
</dbReference>
<feature type="domain" description="ABC transporter" evidence="5">
    <location>
        <begin position="10"/>
        <end position="237"/>
    </location>
</feature>
<dbReference type="Pfam" id="PF00005">
    <property type="entry name" value="ABC_tran"/>
    <property type="match status" value="1"/>
</dbReference>
<evidence type="ECO:0000256" key="4">
    <source>
        <dbReference type="ARBA" id="ARBA00022840"/>
    </source>
</evidence>
<gene>
    <name evidence="6" type="ORF">CFX1CAM_2159</name>
</gene>
<evidence type="ECO:0000256" key="2">
    <source>
        <dbReference type="ARBA" id="ARBA00022741"/>
    </source>
</evidence>
<dbReference type="PROSITE" id="PS50893">
    <property type="entry name" value="ABC_TRANSPORTER_2"/>
    <property type="match status" value="1"/>
</dbReference>
<sequence>MTFPPELLRIDVHGLVKRYHRHPVLNQLSLTINRGDFCLLVGDNGVGKTTLLRTLAGLVRPSQGAVTLYGADGPSNPLVRREIGYVGHQPMVYQDLSAYENLLHSARLYPLENREARISQALQALGLVAHQHQPVRTLSRGLLQRLSLARATLHQPSILLFDEPYTSLDQEAAGFLDRFLQNWHRPDRIILLAAHRPQRLLTLASHVAWLKDGRIDVHIPVSALAESPELNSYLGEVT</sequence>
<keyword evidence="7" id="KW-1185">Reference proteome</keyword>
<evidence type="ECO:0000256" key="1">
    <source>
        <dbReference type="ARBA" id="ARBA00022448"/>
    </source>
</evidence>
<dbReference type="Gene3D" id="3.40.50.300">
    <property type="entry name" value="P-loop containing nucleotide triphosphate hydrolases"/>
    <property type="match status" value="1"/>
</dbReference>
<organism evidence="6 7">
    <name type="scientific">Candidatus Brevifilum fermentans</name>
    <dbReference type="NCBI Taxonomy" id="1986204"/>
    <lineage>
        <taxon>Bacteria</taxon>
        <taxon>Bacillati</taxon>
        <taxon>Chloroflexota</taxon>
        <taxon>Anaerolineae</taxon>
        <taxon>Anaerolineales</taxon>
        <taxon>Anaerolineaceae</taxon>
        <taxon>Candidatus Brevifilum</taxon>
    </lineage>
</organism>
<dbReference type="Proteomes" id="UP000195514">
    <property type="component" value="Chromosome I"/>
</dbReference>
<dbReference type="InterPro" id="IPR027417">
    <property type="entry name" value="P-loop_NTPase"/>
</dbReference>
<name>A0A1Y6K6I9_9CHLR</name>
<dbReference type="InterPro" id="IPR051782">
    <property type="entry name" value="ABC_Transporter_VariousFunc"/>
</dbReference>
<dbReference type="GO" id="GO:0017004">
    <property type="term" value="P:cytochrome complex assembly"/>
    <property type="evidence" value="ECO:0007669"/>
    <property type="project" value="UniProtKB-KW"/>
</dbReference>
<dbReference type="PANTHER" id="PTHR42939:SF1">
    <property type="entry name" value="ABC TRANSPORTER ATP-BINDING PROTEIN ALBC-RELATED"/>
    <property type="match status" value="1"/>
</dbReference>
<keyword evidence="4" id="KW-0067">ATP-binding</keyword>
<accession>A0A1Y6K6I9</accession>
<keyword evidence="1" id="KW-0813">Transport</keyword>
<dbReference type="InterPro" id="IPR003439">
    <property type="entry name" value="ABC_transporter-like_ATP-bd"/>
</dbReference>
<evidence type="ECO:0000313" key="6">
    <source>
        <dbReference type="EMBL" id="SMX55224.1"/>
    </source>
</evidence>
<evidence type="ECO:0000259" key="5">
    <source>
        <dbReference type="PROSITE" id="PS50893"/>
    </source>
</evidence>
<dbReference type="EMBL" id="LT859958">
    <property type="protein sequence ID" value="SMX55224.1"/>
    <property type="molecule type" value="Genomic_DNA"/>
</dbReference>
<dbReference type="SMART" id="SM00382">
    <property type="entry name" value="AAA"/>
    <property type="match status" value="1"/>
</dbReference>
<evidence type="ECO:0000313" key="7">
    <source>
        <dbReference type="Proteomes" id="UP000195514"/>
    </source>
</evidence>